<protein>
    <recommendedName>
        <fullName evidence="3">Metallo-beta-lactamase domain-containing protein</fullName>
    </recommendedName>
</protein>
<dbReference type="InterPro" id="IPR052159">
    <property type="entry name" value="Competence_DNA_uptake"/>
</dbReference>
<dbReference type="Proteomes" id="UP000094741">
    <property type="component" value="Unassembled WGS sequence"/>
</dbReference>
<dbReference type="AlphaFoldDB" id="A0A1E5BH56"/>
<evidence type="ECO:0000313" key="1">
    <source>
        <dbReference type="EMBL" id="OEE36043.1"/>
    </source>
</evidence>
<dbReference type="PANTHER" id="PTHR30619:SF1">
    <property type="entry name" value="RECOMBINATION PROTEIN 2"/>
    <property type="match status" value="1"/>
</dbReference>
<organism evidence="1 2">
    <name type="scientific">Vibrio genomosp. F10 str. ZF-129</name>
    <dbReference type="NCBI Taxonomy" id="1187848"/>
    <lineage>
        <taxon>Bacteria</taxon>
        <taxon>Pseudomonadati</taxon>
        <taxon>Pseudomonadota</taxon>
        <taxon>Gammaproteobacteria</taxon>
        <taxon>Vibrionales</taxon>
        <taxon>Vibrionaceae</taxon>
        <taxon>Vibrio</taxon>
    </lineage>
</organism>
<proteinExistence type="predicted"/>
<dbReference type="eggNOG" id="COG2333">
    <property type="taxonomic scope" value="Bacteria"/>
</dbReference>
<gene>
    <name evidence="1" type="ORF">A1QO_05450</name>
</gene>
<evidence type="ECO:0000313" key="2">
    <source>
        <dbReference type="Proteomes" id="UP000094741"/>
    </source>
</evidence>
<dbReference type="RefSeq" id="WP_017039598.1">
    <property type="nucleotide sequence ID" value="NZ_AJYQ02000063.1"/>
</dbReference>
<comment type="caution">
    <text evidence="1">The sequence shown here is derived from an EMBL/GenBank/DDBJ whole genome shotgun (WGS) entry which is preliminary data.</text>
</comment>
<dbReference type="SUPFAM" id="SSF56281">
    <property type="entry name" value="Metallo-hydrolase/oxidoreductase"/>
    <property type="match status" value="1"/>
</dbReference>
<dbReference type="EMBL" id="AJYQ02000063">
    <property type="protein sequence ID" value="OEE36043.1"/>
    <property type="molecule type" value="Genomic_DNA"/>
</dbReference>
<dbReference type="OrthoDB" id="9761531at2"/>
<sequence length="389" mass="44152">MSFVDIYIESYAAQRDVGIVDYTIDFKSEKDLSAFLEVFEIEISSSDPKFYGLTLPYQGRKIMYAGSWYRFPLIKYEAEDVQIIEISPDKEDEGGAFYRNKFQIKRQIESFTELLTKVESLDSKYDETINVDPMGLAHELVVVDCGQGNWNEIKTNSDTVIYDLGASSRYSETQIRKLIDRRFKNFSEKSVYIIISHWDMDHFQSLKYLSKDNFSKVKAVYGPTNIPSTLVYQKAIDNILNNKVPFKLIPNTERIGRTIDLNLLISSHSIDLYRATNGRSRNQTGIVLAVKGAEKLALLTGDHHYCKILVAILGKYSNKKTVLVAPHHGGAAGHFSVHDWSNELSVEDCAISVGDNSYNHPNPHYNNLKFLKNGIPNVTDGNGDLTYQI</sequence>
<evidence type="ECO:0008006" key="3">
    <source>
        <dbReference type="Google" id="ProtNLM"/>
    </source>
</evidence>
<dbReference type="PANTHER" id="PTHR30619">
    <property type="entry name" value="DNA INTERNALIZATION/COMPETENCE PROTEIN COMEC/REC2"/>
    <property type="match status" value="1"/>
</dbReference>
<dbReference type="Gene3D" id="3.60.15.10">
    <property type="entry name" value="Ribonuclease Z/Hydroxyacylglutathione hydrolase-like"/>
    <property type="match status" value="1"/>
</dbReference>
<accession>A0A1E5BH56</accession>
<reference evidence="1 2" key="1">
    <citation type="journal article" date="2012" name="Science">
        <title>Ecological populations of bacteria act as socially cohesive units of antibiotic production and resistance.</title>
        <authorList>
            <person name="Cordero O.X."/>
            <person name="Wildschutte H."/>
            <person name="Kirkup B."/>
            <person name="Proehl S."/>
            <person name="Ngo L."/>
            <person name="Hussain F."/>
            <person name="Le Roux F."/>
            <person name="Mincer T."/>
            <person name="Polz M.F."/>
        </authorList>
    </citation>
    <scope>NUCLEOTIDE SEQUENCE [LARGE SCALE GENOMIC DNA]</scope>
    <source>
        <strain evidence="1 2">ZF-129</strain>
    </source>
</reference>
<name>A0A1E5BH56_9VIBR</name>
<dbReference type="InterPro" id="IPR036866">
    <property type="entry name" value="RibonucZ/Hydroxyglut_hydro"/>
</dbReference>